<dbReference type="InterPro" id="IPR015890">
    <property type="entry name" value="Chorismate_C"/>
</dbReference>
<name>A0A0M0HNP0_VIBNE</name>
<organism evidence="7 8">
    <name type="scientific">Vibrio nereis</name>
    <dbReference type="NCBI Taxonomy" id="693"/>
    <lineage>
        <taxon>Bacteria</taxon>
        <taxon>Pseudomonadati</taxon>
        <taxon>Pseudomonadota</taxon>
        <taxon>Gammaproteobacteria</taxon>
        <taxon>Vibrionales</taxon>
        <taxon>Vibrionaceae</taxon>
        <taxon>Vibrio</taxon>
    </lineage>
</organism>
<evidence type="ECO:0000256" key="4">
    <source>
        <dbReference type="ARBA" id="ARBA00023235"/>
    </source>
</evidence>
<dbReference type="InterPro" id="IPR044250">
    <property type="entry name" value="MenF-like"/>
</dbReference>
<dbReference type="UniPathway" id="UPA01057">
    <property type="reaction ID" value="UER00163"/>
</dbReference>
<evidence type="ECO:0000256" key="2">
    <source>
        <dbReference type="ARBA" id="ARBA00005297"/>
    </source>
</evidence>
<gene>
    <name evidence="5" type="primary">menF</name>
    <name evidence="7" type="ORF">AKJ17_10320</name>
</gene>
<protein>
    <recommendedName>
        <fullName evidence="5">Isochorismate synthase MenF</fullName>
        <ecNumber evidence="5">5.4.4.2</ecNumber>
    </recommendedName>
    <alternativeName>
        <fullName evidence="5">Isochorismate mutase</fullName>
    </alternativeName>
</protein>
<dbReference type="UniPathway" id="UPA00079"/>
<dbReference type="Proteomes" id="UP000037515">
    <property type="component" value="Unassembled WGS sequence"/>
</dbReference>
<evidence type="ECO:0000256" key="1">
    <source>
        <dbReference type="ARBA" id="ARBA00000799"/>
    </source>
</evidence>
<accession>A0A0M0HNP0</accession>
<dbReference type="STRING" id="693.AKJ17_10320"/>
<keyword evidence="3 5" id="KW-0460">Magnesium</keyword>
<dbReference type="Gene3D" id="3.60.120.10">
    <property type="entry name" value="Anthranilate synthase"/>
    <property type="match status" value="1"/>
</dbReference>
<comment type="pathway">
    <text evidence="5">Quinol/quinone metabolism; 1,4-dihydroxy-2-naphthoate biosynthesis; 1,4-dihydroxy-2-naphthoate from chorismate: step 1/7.</text>
</comment>
<comment type="catalytic activity">
    <reaction evidence="1 5">
        <text>chorismate = isochorismate</text>
        <dbReference type="Rhea" id="RHEA:18985"/>
        <dbReference type="ChEBI" id="CHEBI:29748"/>
        <dbReference type="ChEBI" id="CHEBI:29780"/>
        <dbReference type="EC" id="5.4.4.2"/>
    </reaction>
</comment>
<comment type="caution">
    <text evidence="7">The sequence shown here is derived from an EMBL/GenBank/DDBJ whole genome shotgun (WGS) entry which is preliminary data.</text>
</comment>
<dbReference type="GO" id="GO:0008909">
    <property type="term" value="F:isochorismate synthase activity"/>
    <property type="evidence" value="ECO:0007669"/>
    <property type="project" value="UniProtKB-UniRule"/>
</dbReference>
<dbReference type="GO" id="GO:0009234">
    <property type="term" value="P:menaquinone biosynthetic process"/>
    <property type="evidence" value="ECO:0007669"/>
    <property type="project" value="UniProtKB-UniRule"/>
</dbReference>
<feature type="binding site" evidence="5">
    <location>
        <position position="424"/>
    </location>
    <ligand>
        <name>Mg(2+)</name>
        <dbReference type="ChEBI" id="CHEBI:18420"/>
    </ligand>
</feature>
<dbReference type="AlphaFoldDB" id="A0A0M0HNP0"/>
<evidence type="ECO:0000313" key="7">
    <source>
        <dbReference type="EMBL" id="KOO03725.1"/>
    </source>
</evidence>
<dbReference type="Pfam" id="PF00425">
    <property type="entry name" value="Chorismate_bind"/>
    <property type="match status" value="1"/>
</dbReference>
<dbReference type="PANTHER" id="PTHR47253">
    <property type="match status" value="1"/>
</dbReference>
<keyword evidence="5" id="KW-0479">Metal-binding</keyword>
<dbReference type="EMBL" id="LHPJ01000007">
    <property type="protein sequence ID" value="KOO03725.1"/>
    <property type="molecule type" value="Genomic_DNA"/>
</dbReference>
<keyword evidence="8" id="KW-1185">Reference proteome</keyword>
<dbReference type="InterPro" id="IPR005801">
    <property type="entry name" value="ADC_synthase"/>
</dbReference>
<evidence type="ECO:0000256" key="3">
    <source>
        <dbReference type="ARBA" id="ARBA00022842"/>
    </source>
</evidence>
<dbReference type="InterPro" id="IPR034681">
    <property type="entry name" value="MenF"/>
</dbReference>
<feature type="binding site" evidence="5">
    <location>
        <position position="290"/>
    </location>
    <ligand>
        <name>Mg(2+)</name>
        <dbReference type="ChEBI" id="CHEBI:18420"/>
    </ligand>
</feature>
<sequence length="446" mass="50200">MNNNPHAYEADLSYFHQAVSELIERVKVVEDGVTRLVQILEEKPDFAFIDWLEAQPLFPKFYWQSRDTREEVVALGQLHTFVDPAPAYAILSGDQRVWGGRSFDGHTDKNRRCMSSLFFLPQIELIRFDDQFSLAVNLTAEKHRTLSALYKLQYEVSALSPVSAQVEHIEHTPSKAHWGELVEKVLTGIDNNEFKKVVLARKTSVMLDESLCASQFLKASYLQNHHSFHFMLSLDKKHSFIGSTPERLYARQGQELYTEALAGTIGRGANASQDMELANWLANDSKNLNENQYVVDDIIERLTPHSETVCVEEEARLVRLRKVQHLKRSIHAHLKKGVNGVQLLSALQPTAAVAGLPRKESMAFIQQHEPFARGWYAGSMGFISHQRAEFCVAIRSALVLGEEVQLFAGAGIVPGSVAEHEWQELDKKMSTLLSLISDHAPLGVAS</sequence>
<dbReference type="EC" id="5.4.4.2" evidence="5"/>
<feature type="active site" description="Proton donor" evidence="5">
    <location>
        <position position="246"/>
    </location>
</feature>
<dbReference type="GO" id="GO:0000287">
    <property type="term" value="F:magnesium ion binding"/>
    <property type="evidence" value="ECO:0007669"/>
    <property type="project" value="UniProtKB-UniRule"/>
</dbReference>
<comment type="pathway">
    <text evidence="5">Quinol/quinone metabolism; menaquinone biosynthesis.</text>
</comment>
<keyword evidence="5" id="KW-0474">Menaquinone biosynthesis</keyword>
<reference evidence="8" key="1">
    <citation type="submission" date="2015-08" db="EMBL/GenBank/DDBJ databases">
        <title>Vibrio galatheae sp. nov., a novel member of the Vibrionaceae family isolated from the Solomon Islands.</title>
        <authorList>
            <person name="Giubergia S."/>
            <person name="Machado H."/>
            <person name="Mateiu R.V."/>
            <person name="Gram L."/>
        </authorList>
    </citation>
    <scope>NUCLEOTIDE SEQUENCE [LARGE SCALE GENOMIC DNA]</scope>
    <source>
        <strain evidence="8">DSM 19584</strain>
    </source>
</reference>
<comment type="cofactor">
    <cofactor evidence="5">
        <name>Mg(2+)</name>
        <dbReference type="ChEBI" id="CHEBI:18420"/>
    </cofactor>
</comment>
<dbReference type="PATRIC" id="fig|693.5.peg.2112"/>
<keyword evidence="4 5" id="KW-0413">Isomerase</keyword>
<dbReference type="InterPro" id="IPR004561">
    <property type="entry name" value="IsoChor_synthase"/>
</dbReference>
<dbReference type="SUPFAM" id="SSF56322">
    <property type="entry name" value="ADC synthase"/>
    <property type="match status" value="1"/>
</dbReference>
<proteinExistence type="inferred from homology"/>
<dbReference type="PANTHER" id="PTHR47253:SF4">
    <property type="entry name" value="ISOCHORISMATE SYNTHASE 2, CHLOROPLASTIC"/>
    <property type="match status" value="1"/>
</dbReference>
<dbReference type="HAMAP" id="MF_01935">
    <property type="entry name" value="MenF"/>
    <property type="match status" value="1"/>
</dbReference>
<feature type="domain" description="Chorismate-utilising enzyme C-terminal" evidence="6">
    <location>
        <begin position="175"/>
        <end position="428"/>
    </location>
</feature>
<comment type="function">
    <text evidence="5">Catalyzes the conversion of chorismate to isochorismate.</text>
</comment>
<dbReference type="NCBIfam" id="TIGR00543">
    <property type="entry name" value="isochor_syn"/>
    <property type="match status" value="1"/>
</dbReference>
<comment type="similarity">
    <text evidence="2 5">Belongs to the isochorismate synthase family.</text>
</comment>
<evidence type="ECO:0000259" key="6">
    <source>
        <dbReference type="Pfam" id="PF00425"/>
    </source>
</evidence>
<evidence type="ECO:0000256" key="5">
    <source>
        <dbReference type="HAMAP-Rule" id="MF_01935"/>
    </source>
</evidence>
<evidence type="ECO:0000313" key="8">
    <source>
        <dbReference type="Proteomes" id="UP000037515"/>
    </source>
</evidence>
<feature type="active site" description="Proton acceptor" evidence="5">
    <location>
        <position position="196"/>
    </location>
</feature>